<keyword evidence="2" id="KW-1185">Reference proteome</keyword>
<name>A0AAP2W4L6_9EURY</name>
<protein>
    <recommendedName>
        <fullName evidence="3">DUF2795 domain-containing protein</fullName>
    </recommendedName>
</protein>
<dbReference type="Pfam" id="PF11387">
    <property type="entry name" value="DUF2795"/>
    <property type="match status" value="1"/>
</dbReference>
<organism evidence="1 2">
    <name type="scientific">Methanooceanicella nereidis</name>
    <dbReference type="NCBI Taxonomy" id="2052831"/>
    <lineage>
        <taxon>Archaea</taxon>
        <taxon>Methanobacteriati</taxon>
        <taxon>Methanobacteriota</taxon>
        <taxon>Stenosarchaea group</taxon>
        <taxon>Methanomicrobia</taxon>
        <taxon>Methanocellales</taxon>
        <taxon>Methanocellaceae</taxon>
        <taxon>Methanooceanicella</taxon>
    </lineage>
</organism>
<evidence type="ECO:0008006" key="3">
    <source>
        <dbReference type="Google" id="ProtNLM"/>
    </source>
</evidence>
<sequence length="62" mass="7020">MVSTAKISRYLKGITFPANKEECIDRAKRQDAPGDVMNALNHMSDGIYTNMGNIWYAVKKQQ</sequence>
<dbReference type="Proteomes" id="UP001320159">
    <property type="component" value="Unassembled WGS sequence"/>
</dbReference>
<evidence type="ECO:0000313" key="2">
    <source>
        <dbReference type="Proteomes" id="UP001320159"/>
    </source>
</evidence>
<dbReference type="RefSeq" id="WP_230739098.1">
    <property type="nucleotide sequence ID" value="NZ_PGCK01000001.1"/>
</dbReference>
<gene>
    <name evidence="1" type="ORF">CUJ83_00015</name>
</gene>
<dbReference type="InterPro" id="IPR021527">
    <property type="entry name" value="DUF2795"/>
</dbReference>
<dbReference type="AlphaFoldDB" id="A0AAP2W4L6"/>
<reference evidence="1 2" key="1">
    <citation type="submission" date="2017-11" db="EMBL/GenBank/DDBJ databases">
        <title>Isolation and Characterization of Family Methanocellaceae Species from Potential Methane Hydrate Area Offshore Southwestern Taiwan.</title>
        <authorList>
            <person name="Zhang W.-L."/>
            <person name="Chen W.-C."/>
            <person name="Lai M.-C."/>
            <person name="Chen S.-C."/>
        </authorList>
    </citation>
    <scope>NUCLEOTIDE SEQUENCE [LARGE SCALE GENOMIC DNA]</scope>
    <source>
        <strain evidence="1 2">CWC-04</strain>
    </source>
</reference>
<proteinExistence type="predicted"/>
<accession>A0AAP2W4L6</accession>
<dbReference type="EMBL" id="PGCK01000001">
    <property type="protein sequence ID" value="MCD1293382.1"/>
    <property type="molecule type" value="Genomic_DNA"/>
</dbReference>
<evidence type="ECO:0000313" key="1">
    <source>
        <dbReference type="EMBL" id="MCD1293382.1"/>
    </source>
</evidence>
<comment type="caution">
    <text evidence="1">The sequence shown here is derived from an EMBL/GenBank/DDBJ whole genome shotgun (WGS) entry which is preliminary data.</text>
</comment>